<dbReference type="Proteomes" id="UP000078546">
    <property type="component" value="Unassembled WGS sequence"/>
</dbReference>
<sequence length="71" mass="8424">MKPRATMIRSKEIRKSLLYAPHVSTFVRSMGKMNAQHYYEKLQSFDELLFFDGSLHLQSCSSWQYHKTNSH</sequence>
<proteinExistence type="predicted"/>
<organism evidence="1 2">
    <name type="scientific">Plasmodium ovale curtisi</name>
    <dbReference type="NCBI Taxonomy" id="864141"/>
    <lineage>
        <taxon>Eukaryota</taxon>
        <taxon>Sar</taxon>
        <taxon>Alveolata</taxon>
        <taxon>Apicomplexa</taxon>
        <taxon>Aconoidasida</taxon>
        <taxon>Haemosporida</taxon>
        <taxon>Plasmodiidae</taxon>
        <taxon>Plasmodium</taxon>
        <taxon>Plasmodium (Plasmodium)</taxon>
    </lineage>
</organism>
<evidence type="ECO:0000313" key="2">
    <source>
        <dbReference type="Proteomes" id="UP000078546"/>
    </source>
</evidence>
<dbReference type="EMBL" id="FLQV01000740">
    <property type="protein sequence ID" value="SBS97693.1"/>
    <property type="molecule type" value="Genomic_DNA"/>
</dbReference>
<protein>
    <submittedName>
        <fullName evidence="1">Uncharacterized protein</fullName>
    </submittedName>
</protein>
<evidence type="ECO:0000313" key="1">
    <source>
        <dbReference type="EMBL" id="SBS97693.1"/>
    </source>
</evidence>
<gene>
    <name evidence="1" type="ORF">POVCU1_040160</name>
</gene>
<accession>A0A1A8X1U7</accession>
<dbReference type="AlphaFoldDB" id="A0A1A8X1U7"/>
<name>A0A1A8X1U7_PLAOA</name>
<reference evidence="2" key="1">
    <citation type="submission" date="2016-05" db="EMBL/GenBank/DDBJ databases">
        <authorList>
            <person name="Naeem Raeece"/>
        </authorList>
    </citation>
    <scope>NUCLEOTIDE SEQUENCE [LARGE SCALE GENOMIC DNA]</scope>
</reference>